<dbReference type="InterPro" id="IPR000863">
    <property type="entry name" value="Sulfotransferase_dom"/>
</dbReference>
<dbReference type="EMBL" id="NEDP02004974">
    <property type="protein sequence ID" value="OWF43943.1"/>
    <property type="molecule type" value="Genomic_DNA"/>
</dbReference>
<dbReference type="PANTHER" id="PTHR10704:SF44">
    <property type="entry name" value="LD35051P-RELATED"/>
    <property type="match status" value="1"/>
</dbReference>
<comment type="caution">
    <text evidence="2">The sequence shown here is derived from an EMBL/GenBank/DDBJ whole genome shotgun (WGS) entry which is preliminary data.</text>
</comment>
<proteinExistence type="predicted"/>
<dbReference type="InterPro" id="IPR051135">
    <property type="entry name" value="Gal/GlcNAc/GalNAc_ST"/>
</dbReference>
<gene>
    <name evidence="2" type="ORF">KP79_PYT20438</name>
</gene>
<accession>A0A210Q5C9</accession>
<dbReference type="GO" id="GO:0006790">
    <property type="term" value="P:sulfur compound metabolic process"/>
    <property type="evidence" value="ECO:0007669"/>
    <property type="project" value="TreeGrafter"/>
</dbReference>
<keyword evidence="3" id="KW-1185">Reference proteome</keyword>
<dbReference type="Gene3D" id="3.40.50.300">
    <property type="entry name" value="P-loop containing nucleotide triphosphate hydrolases"/>
    <property type="match status" value="1"/>
</dbReference>
<dbReference type="Proteomes" id="UP000242188">
    <property type="component" value="Unassembled WGS sequence"/>
</dbReference>
<evidence type="ECO:0000259" key="1">
    <source>
        <dbReference type="Pfam" id="PF00685"/>
    </source>
</evidence>
<dbReference type="GO" id="GO:0006044">
    <property type="term" value="P:N-acetylglucosamine metabolic process"/>
    <property type="evidence" value="ECO:0007669"/>
    <property type="project" value="TreeGrafter"/>
</dbReference>
<keyword evidence="2" id="KW-0808">Transferase</keyword>
<dbReference type="AlphaFoldDB" id="A0A210Q5C9"/>
<sequence>MEYPIVCGKKSLCVLMSIAMLLCYYEYTRIDIKNEEKSLKQLQRGKTNKHSGENQTVVDFGVPIDDAEKRQDVPNVLLITYLRSGSSLIGDIVQQVPHALYSFEPAKQCMERGYYLSRDRGMCYLTNDVCKNTPKNDYGFIMEHFKNFYKCNLKTLNLYFLSRSRQFHKLAYQCKREANQKKCISKLIPVCEKAVRIIKTIRLSMDMVQELMENIPNLKVIHLLRDPRGMIVSRIKAIRHLQYKMGNMSSIARAVCDRYNRDISIGQSLKVKYPNRIKTVLYEQIAQRPLETSIRIFKFLGLQPKRNFKSWLMEHIAGDPKMSVGHPAFSTVRANSTVTANSWRIQLSLDNVMDIDRECSQVYEYTGYLAVKNSTVLKNLNISVRKKNTNFP</sequence>
<dbReference type="Pfam" id="PF00685">
    <property type="entry name" value="Sulfotransfer_1"/>
    <property type="match status" value="1"/>
</dbReference>
<protein>
    <submittedName>
        <fullName evidence="2">Carbohydrate sulfotransferase 1</fullName>
    </submittedName>
</protein>
<name>A0A210Q5C9_MIZYE</name>
<feature type="domain" description="Sulfotransferase" evidence="1">
    <location>
        <begin position="75"/>
        <end position="359"/>
    </location>
</feature>
<evidence type="ECO:0000313" key="2">
    <source>
        <dbReference type="EMBL" id="OWF43943.1"/>
    </source>
</evidence>
<dbReference type="PANTHER" id="PTHR10704">
    <property type="entry name" value="CARBOHYDRATE SULFOTRANSFERASE"/>
    <property type="match status" value="1"/>
</dbReference>
<dbReference type="InterPro" id="IPR027417">
    <property type="entry name" value="P-loop_NTPase"/>
</dbReference>
<dbReference type="GO" id="GO:0001517">
    <property type="term" value="F:N-acetylglucosamine 6-O-sulfotransferase activity"/>
    <property type="evidence" value="ECO:0007669"/>
    <property type="project" value="TreeGrafter"/>
</dbReference>
<evidence type="ECO:0000313" key="3">
    <source>
        <dbReference type="Proteomes" id="UP000242188"/>
    </source>
</evidence>
<organism evidence="2 3">
    <name type="scientific">Mizuhopecten yessoensis</name>
    <name type="common">Japanese scallop</name>
    <name type="synonym">Patinopecten yessoensis</name>
    <dbReference type="NCBI Taxonomy" id="6573"/>
    <lineage>
        <taxon>Eukaryota</taxon>
        <taxon>Metazoa</taxon>
        <taxon>Spiralia</taxon>
        <taxon>Lophotrochozoa</taxon>
        <taxon>Mollusca</taxon>
        <taxon>Bivalvia</taxon>
        <taxon>Autobranchia</taxon>
        <taxon>Pteriomorphia</taxon>
        <taxon>Pectinida</taxon>
        <taxon>Pectinoidea</taxon>
        <taxon>Pectinidae</taxon>
        <taxon>Mizuhopecten</taxon>
    </lineage>
</organism>
<dbReference type="SUPFAM" id="SSF52540">
    <property type="entry name" value="P-loop containing nucleoside triphosphate hydrolases"/>
    <property type="match status" value="1"/>
</dbReference>
<reference evidence="2 3" key="1">
    <citation type="journal article" date="2017" name="Nat. Ecol. Evol.">
        <title>Scallop genome provides insights into evolution of bilaterian karyotype and development.</title>
        <authorList>
            <person name="Wang S."/>
            <person name="Zhang J."/>
            <person name="Jiao W."/>
            <person name="Li J."/>
            <person name="Xun X."/>
            <person name="Sun Y."/>
            <person name="Guo X."/>
            <person name="Huan P."/>
            <person name="Dong B."/>
            <person name="Zhang L."/>
            <person name="Hu X."/>
            <person name="Sun X."/>
            <person name="Wang J."/>
            <person name="Zhao C."/>
            <person name="Wang Y."/>
            <person name="Wang D."/>
            <person name="Huang X."/>
            <person name="Wang R."/>
            <person name="Lv J."/>
            <person name="Li Y."/>
            <person name="Zhang Z."/>
            <person name="Liu B."/>
            <person name="Lu W."/>
            <person name="Hui Y."/>
            <person name="Liang J."/>
            <person name="Zhou Z."/>
            <person name="Hou R."/>
            <person name="Li X."/>
            <person name="Liu Y."/>
            <person name="Li H."/>
            <person name="Ning X."/>
            <person name="Lin Y."/>
            <person name="Zhao L."/>
            <person name="Xing Q."/>
            <person name="Dou J."/>
            <person name="Li Y."/>
            <person name="Mao J."/>
            <person name="Guo H."/>
            <person name="Dou H."/>
            <person name="Li T."/>
            <person name="Mu C."/>
            <person name="Jiang W."/>
            <person name="Fu Q."/>
            <person name="Fu X."/>
            <person name="Miao Y."/>
            <person name="Liu J."/>
            <person name="Yu Q."/>
            <person name="Li R."/>
            <person name="Liao H."/>
            <person name="Li X."/>
            <person name="Kong Y."/>
            <person name="Jiang Z."/>
            <person name="Chourrout D."/>
            <person name="Li R."/>
            <person name="Bao Z."/>
        </authorList>
    </citation>
    <scope>NUCLEOTIDE SEQUENCE [LARGE SCALE GENOMIC DNA]</scope>
    <source>
        <strain evidence="2 3">PY_sf001</strain>
    </source>
</reference>
<dbReference type="OrthoDB" id="6138663at2759"/>